<protein>
    <submittedName>
        <fullName evidence="1">Uncharacterized protein</fullName>
    </submittedName>
</protein>
<proteinExistence type="predicted"/>
<reference evidence="1" key="1">
    <citation type="submission" date="2014-09" db="EMBL/GenBank/DDBJ databases">
        <authorList>
            <person name="Magalhaes I.L.F."/>
            <person name="Oliveira U."/>
            <person name="Santos F.R."/>
            <person name="Vidigal T.H.D.A."/>
            <person name="Brescovit A.D."/>
            <person name="Santos A.J."/>
        </authorList>
    </citation>
    <scope>NUCLEOTIDE SEQUENCE</scope>
    <source>
        <tissue evidence="1">Shoot tissue taken approximately 20 cm above the soil surface</tissue>
    </source>
</reference>
<dbReference type="AlphaFoldDB" id="A0A0A9AH96"/>
<sequence>MFFIYRACCISLLHHRTMGFLMGSVKRNPCAL</sequence>
<reference evidence="1" key="2">
    <citation type="journal article" date="2015" name="Data Brief">
        <title>Shoot transcriptome of the giant reed, Arundo donax.</title>
        <authorList>
            <person name="Barrero R.A."/>
            <person name="Guerrero F.D."/>
            <person name="Moolhuijzen P."/>
            <person name="Goolsby J.A."/>
            <person name="Tidwell J."/>
            <person name="Bellgard S.E."/>
            <person name="Bellgard M.I."/>
        </authorList>
    </citation>
    <scope>NUCLEOTIDE SEQUENCE</scope>
    <source>
        <tissue evidence="1">Shoot tissue taken approximately 20 cm above the soil surface</tissue>
    </source>
</reference>
<accession>A0A0A9AH96</accession>
<organism evidence="1">
    <name type="scientific">Arundo donax</name>
    <name type="common">Giant reed</name>
    <name type="synonym">Donax arundinaceus</name>
    <dbReference type="NCBI Taxonomy" id="35708"/>
    <lineage>
        <taxon>Eukaryota</taxon>
        <taxon>Viridiplantae</taxon>
        <taxon>Streptophyta</taxon>
        <taxon>Embryophyta</taxon>
        <taxon>Tracheophyta</taxon>
        <taxon>Spermatophyta</taxon>
        <taxon>Magnoliopsida</taxon>
        <taxon>Liliopsida</taxon>
        <taxon>Poales</taxon>
        <taxon>Poaceae</taxon>
        <taxon>PACMAD clade</taxon>
        <taxon>Arundinoideae</taxon>
        <taxon>Arundineae</taxon>
        <taxon>Arundo</taxon>
    </lineage>
</organism>
<dbReference type="EMBL" id="GBRH01247379">
    <property type="protein sequence ID" value="JAD50516.1"/>
    <property type="molecule type" value="Transcribed_RNA"/>
</dbReference>
<evidence type="ECO:0000313" key="1">
    <source>
        <dbReference type="EMBL" id="JAD50516.1"/>
    </source>
</evidence>
<name>A0A0A9AH96_ARUDO</name>